<feature type="domain" description="HicB-like antitoxin of toxin-antitoxin system" evidence="1">
    <location>
        <begin position="8"/>
        <end position="69"/>
    </location>
</feature>
<dbReference type="Gene3D" id="3.30.160.250">
    <property type="match status" value="1"/>
</dbReference>
<organism evidence="2 3">
    <name type="scientific">Methylosinus trichosporium (strain ATCC 35070 / NCIMB 11131 / UNIQEM 75 / OB3b)</name>
    <dbReference type="NCBI Taxonomy" id="595536"/>
    <lineage>
        <taxon>Bacteria</taxon>
        <taxon>Pseudomonadati</taxon>
        <taxon>Pseudomonadota</taxon>
        <taxon>Alphaproteobacteria</taxon>
        <taxon>Hyphomicrobiales</taxon>
        <taxon>Methylocystaceae</taxon>
        <taxon>Methylosinus</taxon>
    </lineage>
</organism>
<proteinExistence type="predicted"/>
<dbReference type="STRING" id="595536.GCA_000178815_04115"/>
<accession>A0A2D2CX83</accession>
<dbReference type="InterPro" id="IPR031807">
    <property type="entry name" value="HicB-like"/>
</dbReference>
<gene>
    <name evidence="2" type="ORF">CQW49_05230</name>
</gene>
<dbReference type="SUPFAM" id="SSF143100">
    <property type="entry name" value="TTHA1013/TTHA0281-like"/>
    <property type="match status" value="1"/>
</dbReference>
<dbReference type="Proteomes" id="UP000230709">
    <property type="component" value="Chromosome"/>
</dbReference>
<dbReference type="InterPro" id="IPR035069">
    <property type="entry name" value="TTHA1013/TTHA0281-like"/>
</dbReference>
<dbReference type="InterPro" id="IPR051404">
    <property type="entry name" value="TA_system_antitoxin"/>
</dbReference>
<sequence>MTLQPTDYPLIVEPLSAEHGGGFVATAPDLPGCMSDGETPEEAVVNARDAVAAWIEAAEELGHPVPAPSRRLARAG</sequence>
<dbReference type="RefSeq" id="WP_003608882.1">
    <property type="nucleotide sequence ID" value="NZ_ADVE02000001.1"/>
</dbReference>
<dbReference type="PANTHER" id="PTHR34504">
    <property type="entry name" value="ANTITOXIN HICB"/>
    <property type="match status" value="1"/>
</dbReference>
<name>A0A2D2CX83_METT3</name>
<dbReference type="AlphaFoldDB" id="A0A2D2CX83"/>
<dbReference type="PANTHER" id="PTHR34504:SF2">
    <property type="entry name" value="UPF0150 PROTEIN SSL0259"/>
    <property type="match status" value="1"/>
</dbReference>
<dbReference type="EMBL" id="CP023737">
    <property type="protein sequence ID" value="ATQ67361.1"/>
    <property type="molecule type" value="Genomic_DNA"/>
</dbReference>
<reference evidence="3" key="1">
    <citation type="submission" date="2017-10" db="EMBL/GenBank/DDBJ databases">
        <title>Completed PacBio SMRT sequence of Methylosinus trichosporium OB3b reveals presence of a third large plasmid.</title>
        <authorList>
            <person name="Charles T.C."/>
            <person name="Lynch M.D.J."/>
            <person name="Heil J.R."/>
            <person name="Cheng J."/>
        </authorList>
    </citation>
    <scope>NUCLEOTIDE SEQUENCE [LARGE SCALE GENOMIC DNA]</scope>
    <source>
        <strain evidence="3">OB3b</strain>
    </source>
</reference>
<evidence type="ECO:0000313" key="3">
    <source>
        <dbReference type="Proteomes" id="UP000230709"/>
    </source>
</evidence>
<keyword evidence="3" id="KW-1185">Reference proteome</keyword>
<dbReference type="Pfam" id="PF15919">
    <property type="entry name" value="HicB_lk_antitox"/>
    <property type="match status" value="1"/>
</dbReference>
<evidence type="ECO:0000259" key="1">
    <source>
        <dbReference type="Pfam" id="PF15919"/>
    </source>
</evidence>
<dbReference type="KEGG" id="mtw:CQW49_05230"/>
<evidence type="ECO:0000313" key="2">
    <source>
        <dbReference type="EMBL" id="ATQ67361.1"/>
    </source>
</evidence>
<protein>
    <submittedName>
        <fullName evidence="2">HicB family protein</fullName>
    </submittedName>
</protein>